<evidence type="ECO:0000256" key="6">
    <source>
        <dbReference type="ARBA" id="ARBA00022953"/>
    </source>
</evidence>
<sequence length="550" mass="62156">MSTDSDVMTAVVQSLCERIDTPRALSVWLCFKHSPGELLTLPQPDVTDNNTRKFALDYFITEYLSKYKAMETKVDLKRVAIDKWILAEQLCSETNSRFRNLQLRPFTGRVEAALFGAQRKIAAVLGPMKYSRIFADCKWGPGATFDLNRKDAHPEQKMSRAISCTVSALPIFRRVVESDLHWMADILGDMPMGLCSLLPSAFKLVPGSRLLTVPKSAKTDRVIAAEPTGNAFLQQGVHSYMRKRLARFGIRLDDQSINQERARVAYSQGYATLDLSMASDLISREVVYHLLPLEWAWLLDDLRSHETRVEGKWVRTEKFASMGNAFCFELETLIFWALCASMDQVLGGVGDVTVFGDDIIVPQRSADACIELLNACGFTLNAKKSYLCGNFFESCGKHYHRGEDVTPTYQKESLNHPSELIRAHNRLVRLSSRLGAPLFSKALRILRNAYPLRPFPRIPFGAVEDGGFLTDPGALSWDRNHGYKCHVLDYRPGYIPVRESAMLAYKLRRFVETNPSREGWARRVTQGAWRTKVRWVHESSLGSLSEEPAS</sequence>
<dbReference type="InterPro" id="IPR005093">
    <property type="entry name" value="RNArep_beta"/>
</dbReference>
<evidence type="ECO:0000256" key="5">
    <source>
        <dbReference type="ARBA" id="ARBA00022741"/>
    </source>
</evidence>
<keyword evidence="6" id="KW-0693">Viral RNA replication</keyword>
<keyword evidence="9" id="KW-0460">Magnesium</keyword>
<proteinExistence type="predicted"/>
<dbReference type="GO" id="GO:0000166">
    <property type="term" value="F:nucleotide binding"/>
    <property type="evidence" value="ECO:0007669"/>
    <property type="project" value="UniProtKB-KW"/>
</dbReference>
<evidence type="ECO:0000313" key="11">
    <source>
        <dbReference type="EMBL" id="DAD52824.1"/>
    </source>
</evidence>
<dbReference type="InterPro" id="IPR007096">
    <property type="entry name" value="RNA-dir_Rpol_cat_phage"/>
</dbReference>
<name>A0A8S5L549_9VIRU</name>
<dbReference type="GeneID" id="80398928"/>
<keyword evidence="3" id="KW-0808">Transferase</keyword>
<protein>
    <recommendedName>
        <fullName evidence="1">RNA-directed RNA polymerase</fullName>
        <ecNumber evidence="1">2.7.7.48</ecNumber>
    </recommendedName>
    <alternativeName>
        <fullName evidence="7">RNA replicase beta chain</fullName>
    </alternativeName>
</protein>
<comment type="catalytic activity">
    <reaction evidence="8">
        <text>RNA(n) + a ribonucleoside 5'-triphosphate = RNA(n+1) + diphosphate</text>
        <dbReference type="Rhea" id="RHEA:21248"/>
        <dbReference type="Rhea" id="RHEA-COMP:14527"/>
        <dbReference type="Rhea" id="RHEA-COMP:17342"/>
        <dbReference type="ChEBI" id="CHEBI:33019"/>
        <dbReference type="ChEBI" id="CHEBI:61557"/>
        <dbReference type="ChEBI" id="CHEBI:140395"/>
        <dbReference type="EC" id="2.7.7.48"/>
    </reaction>
</comment>
<dbReference type="GO" id="GO:0003968">
    <property type="term" value="F:RNA-directed RNA polymerase activity"/>
    <property type="evidence" value="ECO:0007669"/>
    <property type="project" value="UniProtKB-KW"/>
</dbReference>
<keyword evidence="5" id="KW-0547">Nucleotide-binding</keyword>
<evidence type="ECO:0000256" key="1">
    <source>
        <dbReference type="ARBA" id="ARBA00012494"/>
    </source>
</evidence>
<feature type="domain" description="RdRp catalytic" evidence="10">
    <location>
        <begin position="259"/>
        <end position="389"/>
    </location>
</feature>
<gene>
    <name evidence="11" type="primary">SRR7976357_6_3</name>
</gene>
<dbReference type="GO" id="GO:0046872">
    <property type="term" value="F:metal ion binding"/>
    <property type="evidence" value="ECO:0007669"/>
    <property type="project" value="UniProtKB-KW"/>
</dbReference>
<evidence type="ECO:0000259" key="10">
    <source>
        <dbReference type="PROSITE" id="PS50522"/>
    </source>
</evidence>
<keyword evidence="4" id="KW-0548">Nucleotidyltransferase</keyword>
<dbReference type="KEGG" id="vg:80398928"/>
<accession>A0A8S5L549</accession>
<reference evidence="11" key="1">
    <citation type="submission" date="2020-09" db="EMBL/GenBank/DDBJ databases">
        <title>Leviviricetes taxonomy.</title>
        <authorList>
            <person name="Stockdale S.R."/>
            <person name="Callanan J."/>
            <person name="Adriaenssens E.M."/>
            <person name="Kuhn J.H."/>
            <person name="Rumnieks J."/>
            <person name="Shkoporov A."/>
            <person name="Draper L.A."/>
            <person name="Ross P."/>
            <person name="Hill C."/>
        </authorList>
    </citation>
    <scope>NUCLEOTIDE SEQUENCE</scope>
</reference>
<evidence type="ECO:0000256" key="2">
    <source>
        <dbReference type="ARBA" id="ARBA00022484"/>
    </source>
</evidence>
<evidence type="ECO:0000256" key="9">
    <source>
        <dbReference type="PIRSR" id="PIRSR605093-1"/>
    </source>
</evidence>
<evidence type="ECO:0000256" key="3">
    <source>
        <dbReference type="ARBA" id="ARBA00022679"/>
    </source>
</evidence>
<dbReference type="EC" id="2.7.7.48" evidence="1"/>
<dbReference type="PROSITE" id="PS50522">
    <property type="entry name" value="RDRP_PHAGE"/>
    <property type="match status" value="1"/>
</dbReference>
<evidence type="ECO:0000256" key="8">
    <source>
        <dbReference type="ARBA" id="ARBA00048744"/>
    </source>
</evidence>
<feature type="binding site" evidence="9">
    <location>
        <position position="274"/>
    </location>
    <ligand>
        <name>Mg(2+)</name>
        <dbReference type="ChEBI" id="CHEBI:18420"/>
        <label>2</label>
    </ligand>
</feature>
<dbReference type="EMBL" id="BK014217">
    <property type="protein sequence ID" value="DAD52824.1"/>
    <property type="molecule type" value="Genomic_RNA"/>
</dbReference>
<evidence type="ECO:0000256" key="7">
    <source>
        <dbReference type="ARBA" id="ARBA00030248"/>
    </source>
</evidence>
<comment type="cofactor">
    <cofactor evidence="9">
        <name>Mg(2+)</name>
        <dbReference type="ChEBI" id="CHEBI:18420"/>
    </cofactor>
    <text evidence="9">Binds 2 Mg(2+) per subunit.</text>
</comment>
<dbReference type="GO" id="GO:0039694">
    <property type="term" value="P:viral RNA genome replication"/>
    <property type="evidence" value="ECO:0007669"/>
    <property type="project" value="InterPro"/>
</dbReference>
<dbReference type="RefSeq" id="YP_010769808.1">
    <property type="nucleotide sequence ID" value="NC_074078.1"/>
</dbReference>
<keyword evidence="2 11" id="KW-0696">RNA-directed RNA polymerase</keyword>
<organism evidence="11 12">
    <name type="scientific">ssRNA phage SRR7976357_6</name>
    <dbReference type="NCBI Taxonomy" id="2786746"/>
    <lineage>
        <taxon>Viruses</taxon>
        <taxon>Riboviria</taxon>
        <taxon>Orthornavirae</taxon>
        <taxon>Lenarviricota</taxon>
        <taxon>Leviviricetes</taxon>
        <taxon>Norzivirales</taxon>
        <taxon>Fiersviridae</taxon>
        <taxon>Psimevirus</taxon>
        <taxon>Psimevirus caenivicinum</taxon>
    </lineage>
</organism>
<keyword evidence="12" id="KW-1185">Reference proteome</keyword>
<evidence type="ECO:0000313" key="12">
    <source>
        <dbReference type="Proteomes" id="UP000683005"/>
    </source>
</evidence>
<keyword evidence="9" id="KW-0479">Metal-binding</keyword>
<feature type="binding site" evidence="9">
    <location>
        <position position="357"/>
    </location>
    <ligand>
        <name>Mg(2+)</name>
        <dbReference type="ChEBI" id="CHEBI:18420"/>
        <label>2</label>
    </ligand>
</feature>
<evidence type="ECO:0000256" key="4">
    <source>
        <dbReference type="ARBA" id="ARBA00022695"/>
    </source>
</evidence>
<feature type="binding site" evidence="9">
    <location>
        <position position="358"/>
    </location>
    <ligand>
        <name>Mg(2+)</name>
        <dbReference type="ChEBI" id="CHEBI:18420"/>
        <label>2</label>
    </ligand>
</feature>
<dbReference type="Pfam" id="PF03431">
    <property type="entry name" value="RNA_replicase_B"/>
    <property type="match status" value="1"/>
</dbReference>
<dbReference type="Proteomes" id="UP000683005">
    <property type="component" value="Segment"/>
</dbReference>